<proteinExistence type="predicted"/>
<comment type="caution">
    <text evidence="1">The sequence shown here is derived from an EMBL/GenBank/DDBJ whole genome shotgun (WGS) entry which is preliminary data.</text>
</comment>
<accession>A0A644VWN7</accession>
<protein>
    <submittedName>
        <fullName evidence="1">Uncharacterized protein</fullName>
    </submittedName>
</protein>
<gene>
    <name evidence="1" type="ORF">SDC9_40898</name>
</gene>
<organism evidence="1">
    <name type="scientific">bioreactor metagenome</name>
    <dbReference type="NCBI Taxonomy" id="1076179"/>
    <lineage>
        <taxon>unclassified sequences</taxon>
        <taxon>metagenomes</taxon>
        <taxon>ecological metagenomes</taxon>
    </lineage>
</organism>
<dbReference type="EMBL" id="VSSQ01000440">
    <property type="protein sequence ID" value="MPL94743.1"/>
    <property type="molecule type" value="Genomic_DNA"/>
</dbReference>
<name>A0A644VWN7_9ZZZZ</name>
<evidence type="ECO:0000313" key="1">
    <source>
        <dbReference type="EMBL" id="MPL94743.1"/>
    </source>
</evidence>
<sequence>MILVHVVVGKSIKTVAEKKNDVKRSQGHKALTLFGLCLTCFERACETCL</sequence>
<dbReference type="AlphaFoldDB" id="A0A644VWN7"/>
<reference evidence="1" key="1">
    <citation type="submission" date="2019-08" db="EMBL/GenBank/DDBJ databases">
        <authorList>
            <person name="Kucharzyk K."/>
            <person name="Murdoch R.W."/>
            <person name="Higgins S."/>
            <person name="Loffler F."/>
        </authorList>
    </citation>
    <scope>NUCLEOTIDE SEQUENCE</scope>
</reference>